<accession>A0A2H3A234</accession>
<feature type="region of interest" description="Disordered" evidence="1">
    <location>
        <begin position="71"/>
        <end position="158"/>
    </location>
</feature>
<protein>
    <submittedName>
        <fullName evidence="2">Uncharacterized protein</fullName>
    </submittedName>
</protein>
<evidence type="ECO:0000313" key="3">
    <source>
        <dbReference type="Proteomes" id="UP000219286"/>
    </source>
</evidence>
<gene>
    <name evidence="2" type="ORF">A9Z42_0068660</name>
</gene>
<dbReference type="EMBL" id="LFMI01000658">
    <property type="protein sequence ID" value="OTA06121.1"/>
    <property type="molecule type" value="Genomic_DNA"/>
</dbReference>
<dbReference type="AlphaFoldDB" id="A0A2H3A234"/>
<organism evidence="2 3">
    <name type="scientific">Trichoderma parareesei</name>
    <name type="common">Filamentous fungus</name>
    <dbReference type="NCBI Taxonomy" id="858221"/>
    <lineage>
        <taxon>Eukaryota</taxon>
        <taxon>Fungi</taxon>
        <taxon>Dikarya</taxon>
        <taxon>Ascomycota</taxon>
        <taxon>Pezizomycotina</taxon>
        <taxon>Sordariomycetes</taxon>
        <taxon>Hypocreomycetidae</taxon>
        <taxon>Hypocreales</taxon>
        <taxon>Hypocreaceae</taxon>
        <taxon>Trichoderma</taxon>
    </lineage>
</organism>
<sequence length="158" mass="17327">MTILNVSDLSQMSTNCFSLKRNIWRASNPTPEYPSGEHQQSLKQQGAVKNNAGQLKTNSFLFTACIDEHERDTEEVGPLGNGYKQYSKRGEADAPEGHPVGPLGNGYQQYSKRGEAKEPEGHPVGPLGNGYMQYSKRAEDKQVSGARGSLGNGYQQYS</sequence>
<name>A0A2H3A234_TRIPA</name>
<reference evidence="2 3" key="1">
    <citation type="journal article" date="2015" name="Genome Announc.">
        <title>Genome sequence and annotation of Trichoderma parareesei, the ancestor of the cellulase producer Trichoderma reesei.</title>
        <authorList>
            <person name="Yang D."/>
            <person name="Pomraning K."/>
            <person name="Kopchinskiy A."/>
            <person name="Karimi Aghcheh R."/>
            <person name="Atanasova L."/>
            <person name="Chenthamara K."/>
            <person name="Baker S.E."/>
            <person name="Zhang R."/>
            <person name="Shen Q."/>
            <person name="Freitag M."/>
            <person name="Kubicek C.P."/>
            <person name="Druzhinina I.S."/>
        </authorList>
    </citation>
    <scope>NUCLEOTIDE SEQUENCE [LARGE SCALE GENOMIC DNA]</scope>
    <source>
        <strain evidence="2 3">CBS 125925</strain>
    </source>
</reference>
<keyword evidence="3" id="KW-1185">Reference proteome</keyword>
<evidence type="ECO:0000313" key="2">
    <source>
        <dbReference type="EMBL" id="OTA06121.1"/>
    </source>
</evidence>
<evidence type="ECO:0000256" key="1">
    <source>
        <dbReference type="SAM" id="MobiDB-lite"/>
    </source>
</evidence>
<comment type="caution">
    <text evidence="2">The sequence shown here is derived from an EMBL/GenBank/DDBJ whole genome shotgun (WGS) entry which is preliminary data.</text>
</comment>
<feature type="compositionally biased region" description="Basic and acidic residues" evidence="1">
    <location>
        <begin position="112"/>
        <end position="121"/>
    </location>
</feature>
<proteinExistence type="predicted"/>
<dbReference type="Proteomes" id="UP000219286">
    <property type="component" value="Unassembled WGS sequence"/>
</dbReference>